<keyword evidence="3 8" id="KW-0813">Transport</keyword>
<reference evidence="11 12" key="1">
    <citation type="journal article" date="2015" name="Genome Announc.">
        <title>Expanding the biotechnology potential of lactobacilli through comparative genomics of 213 strains and associated genera.</title>
        <authorList>
            <person name="Sun Z."/>
            <person name="Harris H.M."/>
            <person name="McCann A."/>
            <person name="Guo C."/>
            <person name="Argimon S."/>
            <person name="Zhang W."/>
            <person name="Yang X."/>
            <person name="Jeffery I.B."/>
            <person name="Cooney J.C."/>
            <person name="Kagawa T.F."/>
            <person name="Liu W."/>
            <person name="Song Y."/>
            <person name="Salvetti E."/>
            <person name="Wrobel A."/>
            <person name="Rasinkangas P."/>
            <person name="Parkhill J."/>
            <person name="Rea M.C."/>
            <person name="O'Sullivan O."/>
            <person name="Ritari J."/>
            <person name="Douillard F.P."/>
            <person name="Paul Ross R."/>
            <person name="Yang R."/>
            <person name="Briner A.E."/>
            <person name="Felis G.E."/>
            <person name="de Vos W.M."/>
            <person name="Barrangou R."/>
            <person name="Klaenhammer T.R."/>
            <person name="Caufield P.W."/>
            <person name="Cui Y."/>
            <person name="Zhang H."/>
            <person name="O'Toole P.W."/>
        </authorList>
    </citation>
    <scope>NUCLEOTIDE SEQUENCE [LARGE SCALE GENOMIC DNA]</scope>
    <source>
        <strain evidence="11 12">DSM 21376</strain>
    </source>
</reference>
<accession>A0A0R2DPF6</accession>
<dbReference type="NCBIfam" id="TIGR02138">
    <property type="entry name" value="phosphate_pstC"/>
    <property type="match status" value="1"/>
</dbReference>
<dbReference type="PANTHER" id="PTHR30425">
    <property type="entry name" value="PHOSPHATE TRANSPORT SYSTEM PERMEASE PROTEIN PST"/>
    <property type="match status" value="1"/>
</dbReference>
<dbReference type="Gene3D" id="1.10.3720.10">
    <property type="entry name" value="MetI-like"/>
    <property type="match status" value="1"/>
</dbReference>
<organism evidence="11 12">
    <name type="scientific">Liquorilactobacillus sucicola DSM 21376 = JCM 15457</name>
    <dbReference type="NCBI Taxonomy" id="1423806"/>
    <lineage>
        <taxon>Bacteria</taxon>
        <taxon>Bacillati</taxon>
        <taxon>Bacillota</taxon>
        <taxon>Bacilli</taxon>
        <taxon>Lactobacillales</taxon>
        <taxon>Lactobacillaceae</taxon>
        <taxon>Liquorilactobacillus</taxon>
    </lineage>
</organism>
<dbReference type="PATRIC" id="fig|1423806.3.peg.1176"/>
<dbReference type="InterPro" id="IPR000515">
    <property type="entry name" value="MetI-like"/>
</dbReference>
<dbReference type="InterPro" id="IPR051124">
    <property type="entry name" value="Phosphate_Transport_Permease"/>
</dbReference>
<evidence type="ECO:0000256" key="5">
    <source>
        <dbReference type="ARBA" id="ARBA00022692"/>
    </source>
</evidence>
<keyword evidence="12" id="KW-1185">Reference proteome</keyword>
<feature type="domain" description="ABC transmembrane type-1" evidence="10">
    <location>
        <begin position="45"/>
        <end position="255"/>
    </location>
</feature>
<dbReference type="GO" id="GO:0005315">
    <property type="term" value="F:phosphate transmembrane transporter activity"/>
    <property type="evidence" value="ECO:0007669"/>
    <property type="project" value="InterPro"/>
</dbReference>
<comment type="caution">
    <text evidence="9">Lacks conserved residue(s) required for the propagation of feature annotation.</text>
</comment>
<gene>
    <name evidence="11" type="ORF">FD15_GL001155</name>
</gene>
<dbReference type="GO" id="GO:0005886">
    <property type="term" value="C:plasma membrane"/>
    <property type="evidence" value="ECO:0007669"/>
    <property type="project" value="UniProtKB-SubCell"/>
</dbReference>
<comment type="caution">
    <text evidence="11">The sequence shown here is derived from an EMBL/GenBank/DDBJ whole genome shotgun (WGS) entry which is preliminary data.</text>
</comment>
<evidence type="ECO:0000256" key="4">
    <source>
        <dbReference type="ARBA" id="ARBA00022475"/>
    </source>
</evidence>
<keyword evidence="5 8" id="KW-0812">Transmembrane</keyword>
<feature type="transmembrane region" description="Helical" evidence="8">
    <location>
        <begin position="236"/>
        <end position="259"/>
    </location>
</feature>
<evidence type="ECO:0000256" key="1">
    <source>
        <dbReference type="ARBA" id="ARBA00004651"/>
    </source>
</evidence>
<feature type="transmembrane region" description="Helical" evidence="8">
    <location>
        <begin position="82"/>
        <end position="106"/>
    </location>
</feature>
<evidence type="ECO:0000256" key="6">
    <source>
        <dbReference type="ARBA" id="ARBA00022989"/>
    </source>
</evidence>
<comment type="similarity">
    <text evidence="2 9">Belongs to the binding-protein-dependent transport system permease family. CysTW subfamily.</text>
</comment>
<dbReference type="eggNOG" id="COG0573">
    <property type="taxonomic scope" value="Bacteria"/>
</dbReference>
<comment type="function">
    <text evidence="9">Part of the binding-protein-dependent transport system for phosphate; probably responsible for the translocation of the substrate across the membrane.</text>
</comment>
<proteinExistence type="inferred from homology"/>
<dbReference type="AlphaFoldDB" id="A0A0R2DPF6"/>
<evidence type="ECO:0000256" key="2">
    <source>
        <dbReference type="ARBA" id="ARBA00007069"/>
    </source>
</evidence>
<dbReference type="PANTHER" id="PTHR30425:SF2">
    <property type="entry name" value="ABC TRANSPORTER PERMEASE PROTEIN YQGH-RELATED"/>
    <property type="match status" value="1"/>
</dbReference>
<dbReference type="SUPFAM" id="SSF161098">
    <property type="entry name" value="MetI-like"/>
    <property type="match status" value="1"/>
</dbReference>
<keyword evidence="4 9" id="KW-1003">Cell membrane</keyword>
<evidence type="ECO:0000256" key="3">
    <source>
        <dbReference type="ARBA" id="ARBA00022448"/>
    </source>
</evidence>
<feature type="transmembrane region" description="Helical" evidence="8">
    <location>
        <begin position="164"/>
        <end position="189"/>
    </location>
</feature>
<dbReference type="GO" id="GO:0006817">
    <property type="term" value="P:phosphate ion transport"/>
    <property type="evidence" value="ECO:0007669"/>
    <property type="project" value="UniProtKB-KW"/>
</dbReference>
<dbReference type="STRING" id="1423806.FD15_GL001155"/>
<evidence type="ECO:0000313" key="11">
    <source>
        <dbReference type="EMBL" id="KRN05970.1"/>
    </source>
</evidence>
<dbReference type="PROSITE" id="PS50928">
    <property type="entry name" value="ABC_TM1"/>
    <property type="match status" value="1"/>
</dbReference>
<protein>
    <recommendedName>
        <fullName evidence="9">Phosphate transport system permease protein</fullName>
    </recommendedName>
</protein>
<evidence type="ECO:0000256" key="8">
    <source>
        <dbReference type="RuleBase" id="RU363032"/>
    </source>
</evidence>
<keyword evidence="6 8" id="KW-1133">Transmembrane helix</keyword>
<comment type="subcellular location">
    <subcellularLocation>
        <location evidence="1 8">Cell membrane</location>
        <topology evidence="1 8">Multi-pass membrane protein</topology>
    </subcellularLocation>
</comment>
<dbReference type="InterPro" id="IPR035906">
    <property type="entry name" value="MetI-like_sf"/>
</dbReference>
<sequence>MAALIFLITYKGLLLFLQDKVSLPAFLSGIKWDPENGHFGALAMICGSIFVTTLAVLLAFPFSFGTAIFISEIKPARGKKYLRLAIELLIGIPAVVYGFVGISIVVPLLRFIFGGTGFGLLAGAIVLAIMVLPTMSTLCVDAFKSVPESYRKTSRALGATQWQTLQRIVLPIALPQIIVAVLFALAQAFGEAIAVQMVLGNAILLPKHLMSPAATLTSVITSGMGDSIRGSVENDALWSLALLLLLISLLFNLAAHFAMRRRS</sequence>
<dbReference type="EMBL" id="AYZF01000013">
    <property type="protein sequence ID" value="KRN05970.1"/>
    <property type="molecule type" value="Genomic_DNA"/>
</dbReference>
<feature type="transmembrane region" description="Helical" evidence="8">
    <location>
        <begin position="40"/>
        <end position="70"/>
    </location>
</feature>
<evidence type="ECO:0000313" key="12">
    <source>
        <dbReference type="Proteomes" id="UP000050961"/>
    </source>
</evidence>
<dbReference type="Proteomes" id="UP000050961">
    <property type="component" value="Unassembled WGS sequence"/>
</dbReference>
<evidence type="ECO:0000256" key="9">
    <source>
        <dbReference type="RuleBase" id="RU363054"/>
    </source>
</evidence>
<dbReference type="Pfam" id="PF00528">
    <property type="entry name" value="BPD_transp_1"/>
    <property type="match status" value="1"/>
</dbReference>
<name>A0A0R2DPF6_9LACO</name>
<evidence type="ECO:0000256" key="7">
    <source>
        <dbReference type="ARBA" id="ARBA00023136"/>
    </source>
</evidence>
<dbReference type="InterPro" id="IPR011864">
    <property type="entry name" value="Phosphate_PstC"/>
</dbReference>
<keyword evidence="9" id="KW-0592">Phosphate transport</keyword>
<feature type="transmembrane region" description="Helical" evidence="8">
    <location>
        <begin position="118"/>
        <end position="143"/>
    </location>
</feature>
<keyword evidence="7 8" id="KW-0472">Membrane</keyword>
<dbReference type="CDD" id="cd06261">
    <property type="entry name" value="TM_PBP2"/>
    <property type="match status" value="1"/>
</dbReference>
<evidence type="ECO:0000259" key="10">
    <source>
        <dbReference type="PROSITE" id="PS50928"/>
    </source>
</evidence>